<keyword evidence="2" id="KW-1185">Reference proteome</keyword>
<name>A0A0K0G5L2_STRVS</name>
<protein>
    <submittedName>
        <fullName evidence="3">Transporter</fullName>
    </submittedName>
</protein>
<dbReference type="AlphaFoldDB" id="A0A0K0G5L2"/>
<reference evidence="2" key="1">
    <citation type="submission" date="2014-07" db="EMBL/GenBank/DDBJ databases">
        <authorList>
            <person name="Martin A.A"/>
            <person name="De Silva N."/>
        </authorList>
    </citation>
    <scope>NUCLEOTIDE SEQUENCE</scope>
</reference>
<dbReference type="WBParaSite" id="SVE_2003000.1">
    <property type="protein sequence ID" value="SVE_2003000.1"/>
    <property type="gene ID" value="SVE_2003000"/>
</dbReference>
<sequence>MTRSKGNDEEGIEVNVSYGYFLKLAEHLKNRLYYYILYLSTVLLGLIISQYNNTIGSKSNHVEALI</sequence>
<accession>A0A0K0G5L2</accession>
<keyword evidence="1" id="KW-0472">Membrane</keyword>
<reference evidence="3" key="2">
    <citation type="submission" date="2015-08" db="UniProtKB">
        <authorList>
            <consortium name="WormBaseParasite"/>
        </authorList>
    </citation>
    <scope>IDENTIFICATION</scope>
</reference>
<evidence type="ECO:0000313" key="2">
    <source>
        <dbReference type="Proteomes" id="UP000035680"/>
    </source>
</evidence>
<organism evidence="2 3">
    <name type="scientific">Strongyloides venezuelensis</name>
    <name type="common">Threadworm</name>
    <dbReference type="NCBI Taxonomy" id="75913"/>
    <lineage>
        <taxon>Eukaryota</taxon>
        <taxon>Metazoa</taxon>
        <taxon>Ecdysozoa</taxon>
        <taxon>Nematoda</taxon>
        <taxon>Chromadorea</taxon>
        <taxon>Rhabditida</taxon>
        <taxon>Tylenchina</taxon>
        <taxon>Panagrolaimomorpha</taxon>
        <taxon>Strongyloidoidea</taxon>
        <taxon>Strongyloididae</taxon>
        <taxon>Strongyloides</taxon>
    </lineage>
</organism>
<dbReference type="Proteomes" id="UP000035680">
    <property type="component" value="Unassembled WGS sequence"/>
</dbReference>
<keyword evidence="1" id="KW-0812">Transmembrane</keyword>
<keyword evidence="1" id="KW-1133">Transmembrane helix</keyword>
<proteinExistence type="predicted"/>
<evidence type="ECO:0000313" key="3">
    <source>
        <dbReference type="WBParaSite" id="SVE_2003000.1"/>
    </source>
</evidence>
<feature type="transmembrane region" description="Helical" evidence="1">
    <location>
        <begin position="32"/>
        <end position="51"/>
    </location>
</feature>
<evidence type="ECO:0000256" key="1">
    <source>
        <dbReference type="SAM" id="Phobius"/>
    </source>
</evidence>